<evidence type="ECO:0000313" key="2">
    <source>
        <dbReference type="Proteomes" id="UP000192872"/>
    </source>
</evidence>
<dbReference type="EMBL" id="LWDL01000018">
    <property type="protein sequence ID" value="OQW51683.1"/>
    <property type="molecule type" value="Genomic_DNA"/>
</dbReference>
<dbReference type="STRING" id="1827387.A4S15_10715"/>
<evidence type="ECO:0000313" key="1">
    <source>
        <dbReference type="EMBL" id="OQW51683.1"/>
    </source>
</evidence>
<comment type="caution">
    <text evidence="1">The sequence shown here is derived from an EMBL/GenBank/DDBJ whole genome shotgun (WGS) entry which is preliminary data.</text>
</comment>
<protein>
    <submittedName>
        <fullName evidence="1">Uncharacterized protein</fullName>
    </submittedName>
</protein>
<accession>A0A1W9HWA0</accession>
<reference evidence="1 2" key="1">
    <citation type="journal article" date="2017" name="Water Res.">
        <title>Comammox in drinking water systems.</title>
        <authorList>
            <person name="Wang Y."/>
            <person name="Ma L."/>
            <person name="Mao Y."/>
            <person name="Jiang X."/>
            <person name="Xia Y."/>
            <person name="Yu K."/>
            <person name="Li B."/>
            <person name="Zhang T."/>
        </authorList>
    </citation>
    <scope>NUCLEOTIDE SEQUENCE [LARGE SCALE GENOMIC DNA]</scope>
    <source>
        <strain evidence="1">SG_bin8</strain>
    </source>
</reference>
<dbReference type="Proteomes" id="UP000192872">
    <property type="component" value="Unassembled WGS sequence"/>
</dbReference>
<gene>
    <name evidence="1" type="ORF">A4S15_10715</name>
</gene>
<sequence length="97" mass="11197">MVVVSLRKRQVQGQSIFFIIFAPRRGEKIVVYGDEVKNGRQNIQLQKRRLLASRLRKLHQLRIHALSVSRDAGIVADRDTREAFCKSWPELAKLKTG</sequence>
<organism evidence="1 2">
    <name type="scientific">Candidatus Raskinella chloraquaticus</name>
    <dbReference type="NCBI Taxonomy" id="1951219"/>
    <lineage>
        <taxon>Bacteria</taxon>
        <taxon>Pseudomonadati</taxon>
        <taxon>Pseudomonadota</taxon>
        <taxon>Alphaproteobacteria</taxon>
        <taxon>Hyphomicrobiales</taxon>
        <taxon>Phreatobacteraceae</taxon>
        <taxon>Candidatus Raskinella</taxon>
    </lineage>
</organism>
<proteinExistence type="predicted"/>
<dbReference type="AlphaFoldDB" id="A0A1W9HWA0"/>
<name>A0A1W9HWA0_9HYPH</name>